<dbReference type="EMBL" id="BGPR01085590">
    <property type="protein sequence ID" value="GBM00114.1"/>
    <property type="molecule type" value="Genomic_DNA"/>
</dbReference>
<evidence type="ECO:0000313" key="2">
    <source>
        <dbReference type="Proteomes" id="UP000499080"/>
    </source>
</evidence>
<evidence type="ECO:0000313" key="1">
    <source>
        <dbReference type="EMBL" id="GBM00114.1"/>
    </source>
</evidence>
<comment type="caution">
    <text evidence="1">The sequence shown here is derived from an EMBL/GenBank/DDBJ whole genome shotgun (WGS) entry which is preliminary data.</text>
</comment>
<keyword evidence="2" id="KW-1185">Reference proteome</keyword>
<organism evidence="1 2">
    <name type="scientific">Araneus ventricosus</name>
    <name type="common">Orbweaver spider</name>
    <name type="synonym">Epeira ventricosa</name>
    <dbReference type="NCBI Taxonomy" id="182803"/>
    <lineage>
        <taxon>Eukaryota</taxon>
        <taxon>Metazoa</taxon>
        <taxon>Ecdysozoa</taxon>
        <taxon>Arthropoda</taxon>
        <taxon>Chelicerata</taxon>
        <taxon>Arachnida</taxon>
        <taxon>Araneae</taxon>
        <taxon>Araneomorphae</taxon>
        <taxon>Entelegynae</taxon>
        <taxon>Araneoidea</taxon>
        <taxon>Araneidae</taxon>
        <taxon>Araneus</taxon>
    </lineage>
</organism>
<reference evidence="1 2" key="1">
    <citation type="journal article" date="2019" name="Sci. Rep.">
        <title>Orb-weaving spider Araneus ventricosus genome elucidates the spidroin gene catalogue.</title>
        <authorList>
            <person name="Kono N."/>
            <person name="Nakamura H."/>
            <person name="Ohtoshi R."/>
            <person name="Moran D.A.P."/>
            <person name="Shinohara A."/>
            <person name="Yoshida Y."/>
            <person name="Fujiwara M."/>
            <person name="Mori M."/>
            <person name="Tomita M."/>
            <person name="Arakawa K."/>
        </authorList>
    </citation>
    <scope>NUCLEOTIDE SEQUENCE [LARGE SCALE GENOMIC DNA]</scope>
</reference>
<protein>
    <submittedName>
        <fullName evidence="1">Uncharacterized protein</fullName>
    </submittedName>
</protein>
<dbReference type="Proteomes" id="UP000499080">
    <property type="component" value="Unassembled WGS sequence"/>
</dbReference>
<proteinExistence type="predicted"/>
<accession>A0A4Y2C7V1</accession>
<sequence length="81" mass="9069">MAHLHCLSVHACEEDNLKAQRQDGWILGTAVFHTKMASALPVRACEEDNSKRNGAGWMDFGMLSLQMDICIACPWHVKKIT</sequence>
<gene>
    <name evidence="1" type="ORF">AVEN_111139_1</name>
</gene>
<dbReference type="AlphaFoldDB" id="A0A4Y2C7V1"/>
<name>A0A4Y2C7V1_ARAVE</name>